<dbReference type="InterPro" id="IPR029063">
    <property type="entry name" value="SAM-dependent_MTases_sf"/>
</dbReference>
<accession>A0A4Q2EEF3</accession>
<organism evidence="2 3">
    <name type="scientific">Propioniciclava flava</name>
    <dbReference type="NCBI Taxonomy" id="2072026"/>
    <lineage>
        <taxon>Bacteria</taxon>
        <taxon>Bacillati</taxon>
        <taxon>Actinomycetota</taxon>
        <taxon>Actinomycetes</taxon>
        <taxon>Propionibacteriales</taxon>
        <taxon>Propionibacteriaceae</taxon>
        <taxon>Propioniciclava</taxon>
    </lineage>
</organism>
<keyword evidence="3" id="KW-1185">Reference proteome</keyword>
<dbReference type="Proteomes" id="UP000290624">
    <property type="component" value="Unassembled WGS sequence"/>
</dbReference>
<sequence length="394" mass="41024">MDLSTARWLVSPDASPALAAAAAQPDPDSLAAATALRKLVTPEQAAAVLTQAALRRRARPKFGARADRLFFTPDGLEQATRSAVAARRASWFARAGADTVLDLGCGLGADALAFQDAGLTVVAVEKDPVTALLAQANLGHPVLVAQAQQVWPTLLVDHPDAGVFADPARRTGAGRTWRLEDLSPPWDFALDVLASGRPAALKLGPGVPHRVIPADAEASWVSDQGTVVECAVFAGPSASPGRRSAVVDGAELSGGETAASPPGAVGAYLYDPDGAVVRAGLVDDLALALGAWRVDAHTAYLSADVAVPTPFASAFAVSEVLPFDERILRGWVREHRIGTLEIKKRGLEVDPAALRKRLKPSGRAAATLVLTPTPVGARAVVCTRRGHLERPPLG</sequence>
<dbReference type="GO" id="GO:0032259">
    <property type="term" value="P:methylation"/>
    <property type="evidence" value="ECO:0007669"/>
    <property type="project" value="UniProtKB-KW"/>
</dbReference>
<dbReference type="AlphaFoldDB" id="A0A4Q2EEF3"/>
<name>A0A4Q2EEF3_9ACTN</name>
<dbReference type="Gene3D" id="3.40.50.150">
    <property type="entry name" value="Vaccinia Virus protein VP39"/>
    <property type="match status" value="1"/>
</dbReference>
<dbReference type="OrthoDB" id="9810570at2"/>
<reference evidence="2 3" key="1">
    <citation type="submission" date="2018-01" db="EMBL/GenBank/DDBJ databases">
        <title>Lactibacter flavus gen. nov., sp. nov., a novel bacterium of the family Propionibacteriaceae isolated from raw milk and dairy products.</title>
        <authorList>
            <person name="Wenning M."/>
            <person name="Breitenwieser F."/>
            <person name="Huptas C."/>
            <person name="von Neubeck M."/>
            <person name="Busse H.-J."/>
            <person name="Scherer S."/>
        </authorList>
    </citation>
    <scope>NUCLEOTIDE SEQUENCE [LARGE SCALE GENOMIC DNA]</scope>
    <source>
        <strain evidence="2 3">VG341</strain>
    </source>
</reference>
<keyword evidence="2" id="KW-0489">Methyltransferase</keyword>
<keyword evidence="2" id="KW-0808">Transferase</keyword>
<comment type="caution">
    <text evidence="2">The sequence shown here is derived from an EMBL/GenBank/DDBJ whole genome shotgun (WGS) entry which is preliminary data.</text>
</comment>
<dbReference type="GO" id="GO:0008168">
    <property type="term" value="F:methyltransferase activity"/>
    <property type="evidence" value="ECO:0007669"/>
    <property type="project" value="UniProtKB-KW"/>
</dbReference>
<evidence type="ECO:0000313" key="2">
    <source>
        <dbReference type="EMBL" id="RXW31960.1"/>
    </source>
</evidence>
<dbReference type="SUPFAM" id="SSF53335">
    <property type="entry name" value="S-adenosyl-L-methionine-dependent methyltransferases"/>
    <property type="match status" value="1"/>
</dbReference>
<dbReference type="Pfam" id="PF18096">
    <property type="entry name" value="Thump_like"/>
    <property type="match status" value="1"/>
</dbReference>
<proteinExistence type="predicted"/>
<feature type="domain" description="THUMP-like" evidence="1">
    <location>
        <begin position="313"/>
        <end position="384"/>
    </location>
</feature>
<protein>
    <submittedName>
        <fullName evidence="2">Class I SAM-dependent methyltransferase</fullName>
    </submittedName>
</protein>
<dbReference type="InterPro" id="IPR041497">
    <property type="entry name" value="Thump-like"/>
</dbReference>
<gene>
    <name evidence="2" type="ORF">C1706_10005</name>
</gene>
<dbReference type="EMBL" id="PPCV01000006">
    <property type="protein sequence ID" value="RXW31960.1"/>
    <property type="molecule type" value="Genomic_DNA"/>
</dbReference>
<evidence type="ECO:0000259" key="1">
    <source>
        <dbReference type="Pfam" id="PF18096"/>
    </source>
</evidence>
<evidence type="ECO:0000313" key="3">
    <source>
        <dbReference type="Proteomes" id="UP000290624"/>
    </source>
</evidence>